<organism evidence="2 3">
    <name type="scientific">Clostridium ljungdahlii</name>
    <dbReference type="NCBI Taxonomy" id="1538"/>
    <lineage>
        <taxon>Bacteria</taxon>
        <taxon>Bacillati</taxon>
        <taxon>Bacillota</taxon>
        <taxon>Clostridia</taxon>
        <taxon>Eubacteriales</taxon>
        <taxon>Clostridiaceae</taxon>
        <taxon>Clostridium</taxon>
    </lineage>
</organism>
<feature type="compositionally biased region" description="Polar residues" evidence="1">
    <location>
        <begin position="48"/>
        <end position="58"/>
    </location>
</feature>
<dbReference type="InterPro" id="IPR003688">
    <property type="entry name" value="TraG/VirD4"/>
</dbReference>
<dbReference type="InterPro" id="IPR027417">
    <property type="entry name" value="P-loop_NTPase"/>
</dbReference>
<dbReference type="Gene3D" id="3.40.50.300">
    <property type="entry name" value="P-loop containing nucleotide triphosphate hydrolases"/>
    <property type="match status" value="1"/>
</dbReference>
<gene>
    <name evidence="2" type="ORF">WY13_01070</name>
</gene>
<evidence type="ECO:0000313" key="3">
    <source>
        <dbReference type="Proteomes" id="UP000077407"/>
    </source>
</evidence>
<evidence type="ECO:0000313" key="2">
    <source>
        <dbReference type="EMBL" id="OAA90766.1"/>
    </source>
</evidence>
<comment type="caution">
    <text evidence="2">The sequence shown here is derived from an EMBL/GenBank/DDBJ whole genome shotgun (WGS) entry which is preliminary data.</text>
</comment>
<dbReference type="PATRIC" id="fig|1538.10.peg.1580"/>
<reference evidence="2 3" key="1">
    <citation type="journal article" date="2015" name="Biotechnol. Bioeng.">
        <title>Genome sequence and phenotypic characterization of Caulobacter segnis.</title>
        <authorList>
            <person name="Patel S."/>
            <person name="Fletcher B."/>
            <person name="Scott D.C."/>
            <person name="Ely B."/>
        </authorList>
    </citation>
    <scope>NUCLEOTIDE SEQUENCE [LARGE SCALE GENOMIC DNA]</scope>
    <source>
        <strain evidence="2 3">ERI-2</strain>
    </source>
</reference>
<proteinExistence type="predicted"/>
<sequence length="110" mass="12272">MGNCDSQLFLGASDDMTAKQVSDHMGISTVETHSENRKAGIQGLTDFGSKNTSSSKRNLLNPDELLKLDKRKAVLMQRGYQPLMLYKMDYSEHEMAGALKSMGVRNYKLP</sequence>
<dbReference type="Proteomes" id="UP000077407">
    <property type="component" value="Unassembled WGS sequence"/>
</dbReference>
<dbReference type="Pfam" id="PF02534">
    <property type="entry name" value="T4SS-DNA_transf"/>
    <property type="match status" value="1"/>
</dbReference>
<name>A0A162L9Y9_9CLOT</name>
<dbReference type="GO" id="GO:0016020">
    <property type="term" value="C:membrane"/>
    <property type="evidence" value="ECO:0007669"/>
    <property type="project" value="InterPro"/>
</dbReference>
<dbReference type="EMBL" id="LITT01000010">
    <property type="protein sequence ID" value="OAA90766.1"/>
    <property type="molecule type" value="Genomic_DNA"/>
</dbReference>
<protein>
    <submittedName>
        <fullName evidence="2">Type IV secretory system Conjugative DNA transfer</fullName>
    </submittedName>
</protein>
<dbReference type="AlphaFoldDB" id="A0A162L9Y9"/>
<accession>A0A162L9Y9</accession>
<feature type="region of interest" description="Disordered" evidence="1">
    <location>
        <begin position="30"/>
        <end position="58"/>
    </location>
</feature>
<dbReference type="SUPFAM" id="SSF52540">
    <property type="entry name" value="P-loop containing nucleoside triphosphate hydrolases"/>
    <property type="match status" value="1"/>
</dbReference>
<evidence type="ECO:0000256" key="1">
    <source>
        <dbReference type="SAM" id="MobiDB-lite"/>
    </source>
</evidence>